<comment type="subcellular location">
    <subcellularLocation>
        <location evidence="1">Cell outer membrane</location>
        <topology evidence="1">Multi-pass membrane protein</topology>
    </subcellularLocation>
</comment>
<dbReference type="Gene3D" id="2.40.170.20">
    <property type="entry name" value="TonB-dependent receptor, beta-barrel domain"/>
    <property type="match status" value="1"/>
</dbReference>
<evidence type="ECO:0000256" key="2">
    <source>
        <dbReference type="ARBA" id="ARBA00022448"/>
    </source>
</evidence>
<dbReference type="InterPro" id="IPR036942">
    <property type="entry name" value="Beta-barrel_TonB_sf"/>
</dbReference>
<keyword evidence="10" id="KW-0998">Cell outer membrane</keyword>
<keyword evidence="6" id="KW-0408">Iron</keyword>
<dbReference type="AlphaFoldDB" id="A0A372EDR8"/>
<evidence type="ECO:0000256" key="7">
    <source>
        <dbReference type="ARBA" id="ARBA00023065"/>
    </source>
</evidence>
<dbReference type="Proteomes" id="UP000261931">
    <property type="component" value="Unassembled WGS sequence"/>
</dbReference>
<gene>
    <name evidence="12" type="ORF">DY262_20990</name>
</gene>
<comment type="caution">
    <text evidence="12">The sequence shown here is derived from an EMBL/GenBank/DDBJ whole genome shotgun (WGS) entry which is preliminary data.</text>
</comment>
<evidence type="ECO:0000256" key="10">
    <source>
        <dbReference type="ARBA" id="ARBA00023237"/>
    </source>
</evidence>
<dbReference type="Pfam" id="PF00593">
    <property type="entry name" value="TonB_dep_Rec_b-barrel"/>
    <property type="match status" value="1"/>
</dbReference>
<evidence type="ECO:0000256" key="5">
    <source>
        <dbReference type="ARBA" id="ARBA00022692"/>
    </source>
</evidence>
<name>A0A372EDR8_9BURK</name>
<dbReference type="RefSeq" id="WP_116961002.1">
    <property type="nucleotide sequence ID" value="NZ_QVLS01000019.1"/>
</dbReference>
<dbReference type="InterPro" id="IPR000531">
    <property type="entry name" value="Beta-barrel_TonB"/>
</dbReference>
<dbReference type="GO" id="GO:0009279">
    <property type="term" value="C:cell outer membrane"/>
    <property type="evidence" value="ECO:0007669"/>
    <property type="project" value="UniProtKB-SubCell"/>
</dbReference>
<keyword evidence="8" id="KW-0798">TonB box</keyword>
<dbReference type="EMBL" id="QVLS01000019">
    <property type="protein sequence ID" value="RFP75565.1"/>
    <property type="molecule type" value="Genomic_DNA"/>
</dbReference>
<evidence type="ECO:0000256" key="1">
    <source>
        <dbReference type="ARBA" id="ARBA00004571"/>
    </source>
</evidence>
<protein>
    <submittedName>
        <fullName evidence="12">TonB-dependent receptor</fullName>
    </submittedName>
</protein>
<keyword evidence="4" id="KW-0410">Iron transport</keyword>
<dbReference type="InterPro" id="IPR039426">
    <property type="entry name" value="TonB-dep_rcpt-like"/>
</dbReference>
<proteinExistence type="predicted"/>
<keyword evidence="13" id="KW-1185">Reference proteome</keyword>
<sequence length="133" mass="15334">MYANGGWQLGERVQTRVYHTRIDNDQQLPGALTRQQWLDDPRHASGFFFGPTLDIVGKRWADFSNTYRVDGYTLWGLRAGWTGKDWEVFAEARNLADKNHVSYFSVRDRAGTNDAILQSGEPRSFYVGARLRF</sequence>
<organism evidence="12 13">
    <name type="scientific">Hydrogenophaga borbori</name>
    <dbReference type="NCBI Taxonomy" id="2294117"/>
    <lineage>
        <taxon>Bacteria</taxon>
        <taxon>Pseudomonadati</taxon>
        <taxon>Pseudomonadota</taxon>
        <taxon>Betaproteobacteria</taxon>
        <taxon>Burkholderiales</taxon>
        <taxon>Comamonadaceae</taxon>
        <taxon>Hydrogenophaga</taxon>
    </lineage>
</organism>
<dbReference type="PANTHER" id="PTHR32552:SF81">
    <property type="entry name" value="TONB-DEPENDENT OUTER MEMBRANE RECEPTOR"/>
    <property type="match status" value="1"/>
</dbReference>
<dbReference type="SUPFAM" id="SSF56935">
    <property type="entry name" value="Porins"/>
    <property type="match status" value="1"/>
</dbReference>
<keyword evidence="12" id="KW-0675">Receptor</keyword>
<evidence type="ECO:0000256" key="6">
    <source>
        <dbReference type="ARBA" id="ARBA00023004"/>
    </source>
</evidence>
<evidence type="ECO:0000259" key="11">
    <source>
        <dbReference type="Pfam" id="PF00593"/>
    </source>
</evidence>
<evidence type="ECO:0000313" key="13">
    <source>
        <dbReference type="Proteomes" id="UP000261931"/>
    </source>
</evidence>
<evidence type="ECO:0000256" key="3">
    <source>
        <dbReference type="ARBA" id="ARBA00022452"/>
    </source>
</evidence>
<evidence type="ECO:0000256" key="4">
    <source>
        <dbReference type="ARBA" id="ARBA00022496"/>
    </source>
</evidence>
<keyword evidence="2" id="KW-0813">Transport</keyword>
<keyword evidence="3" id="KW-1134">Transmembrane beta strand</keyword>
<evidence type="ECO:0000256" key="9">
    <source>
        <dbReference type="ARBA" id="ARBA00023136"/>
    </source>
</evidence>
<keyword evidence="9" id="KW-0472">Membrane</keyword>
<accession>A0A372EDR8</accession>
<feature type="domain" description="TonB-dependent receptor-like beta-barrel" evidence="11">
    <location>
        <begin position="7"/>
        <end position="95"/>
    </location>
</feature>
<evidence type="ECO:0000256" key="8">
    <source>
        <dbReference type="ARBA" id="ARBA00023077"/>
    </source>
</evidence>
<evidence type="ECO:0000313" key="12">
    <source>
        <dbReference type="EMBL" id="RFP75565.1"/>
    </source>
</evidence>
<reference evidence="12 13" key="1">
    <citation type="submission" date="2018-08" db="EMBL/GenBank/DDBJ databases">
        <title>Hydrogenophaga sp. LA-38 isolated from sludge.</title>
        <authorList>
            <person name="Im W.-T."/>
        </authorList>
    </citation>
    <scope>NUCLEOTIDE SEQUENCE [LARGE SCALE GENOMIC DNA]</scope>
    <source>
        <strain evidence="12 13">LA-38</strain>
    </source>
</reference>
<dbReference type="GO" id="GO:0006826">
    <property type="term" value="P:iron ion transport"/>
    <property type="evidence" value="ECO:0007669"/>
    <property type="project" value="UniProtKB-KW"/>
</dbReference>
<dbReference type="PANTHER" id="PTHR32552">
    <property type="entry name" value="FERRICHROME IRON RECEPTOR-RELATED"/>
    <property type="match status" value="1"/>
</dbReference>
<keyword evidence="5" id="KW-0812">Transmembrane</keyword>
<keyword evidence="7" id="KW-0406">Ion transport</keyword>